<sequence length="138" mass="15077">MSNTQTIPTISQHNPCISCGACCGYFRVSFYWAEADDAGGLVPASLTEQVNPYMRCMQGTNTKKPRCVNLRGEIGQNVMCSMYENRPSPCREFSQSWEFGEPNEACDRARAAYGLAPLAPPNAEEIASKIATGCHFPG</sequence>
<proteinExistence type="predicted"/>
<evidence type="ECO:0000313" key="2">
    <source>
        <dbReference type="Proteomes" id="UP000029986"/>
    </source>
</evidence>
<dbReference type="eggNOG" id="COG0727">
    <property type="taxonomic scope" value="Bacteria"/>
</dbReference>
<dbReference type="KEGG" id="hav:AT03_12145"/>
<gene>
    <name evidence="1" type="ORF">AT03_12145</name>
</gene>
<dbReference type="Proteomes" id="UP000029986">
    <property type="component" value="Chromosome"/>
</dbReference>
<dbReference type="HOGENOM" id="CLU_123885_0_0_6"/>
<protein>
    <submittedName>
        <fullName evidence="1">Ferredoxin</fullName>
    </submittedName>
</protein>
<reference evidence="1 2" key="1">
    <citation type="journal article" date="2014" name="Gut Pathog.">
        <title>Gene clusters of Hafnia alvei strain FB1 important in survival and pathogenesis: a draft genome perspective.</title>
        <authorList>
            <person name="Tan J.Y."/>
            <person name="Yin W.F."/>
            <person name="Chan K.G."/>
        </authorList>
    </citation>
    <scope>NUCLEOTIDE SEQUENCE [LARGE SCALE GENOMIC DNA]</scope>
    <source>
        <strain evidence="1 2">FB1</strain>
    </source>
</reference>
<dbReference type="EMBL" id="CP009706">
    <property type="protein sequence ID" value="AIU73065.1"/>
    <property type="molecule type" value="Genomic_DNA"/>
</dbReference>
<dbReference type="InterPro" id="IPR005358">
    <property type="entry name" value="Puta_zinc/iron-chelating_dom"/>
</dbReference>
<dbReference type="OrthoDB" id="196483at2"/>
<dbReference type="PATRIC" id="fig|1453496.5.peg.2467"/>
<dbReference type="Pfam" id="PF03692">
    <property type="entry name" value="CxxCxxCC"/>
    <property type="match status" value="1"/>
</dbReference>
<name>A0A097R2W5_HAFAL</name>
<dbReference type="AlphaFoldDB" id="A0A097R2W5"/>
<keyword evidence="2" id="KW-1185">Reference proteome</keyword>
<organism evidence="1 2">
    <name type="scientific">Hafnia alvei FB1</name>
    <dbReference type="NCBI Taxonomy" id="1453496"/>
    <lineage>
        <taxon>Bacteria</taxon>
        <taxon>Pseudomonadati</taxon>
        <taxon>Pseudomonadota</taxon>
        <taxon>Gammaproteobacteria</taxon>
        <taxon>Enterobacterales</taxon>
        <taxon>Hafniaceae</taxon>
        <taxon>Hafnia</taxon>
    </lineage>
</organism>
<accession>A0A097R2W5</accession>
<evidence type="ECO:0000313" key="1">
    <source>
        <dbReference type="EMBL" id="AIU73065.1"/>
    </source>
</evidence>